<dbReference type="PANTHER" id="PTHR33392:SF6">
    <property type="entry name" value="POLYISOPRENYL-TEICHOIC ACID--PEPTIDOGLYCAN TEICHOIC ACID TRANSFERASE TAGU"/>
    <property type="match status" value="1"/>
</dbReference>
<comment type="similarity">
    <text evidence="1">Belongs to the LytR/CpsA/Psr (LCP) family.</text>
</comment>
<evidence type="ECO:0000313" key="4">
    <source>
        <dbReference type="EMBL" id="GAA1530538.1"/>
    </source>
</evidence>
<dbReference type="Pfam" id="PF03816">
    <property type="entry name" value="LytR_cpsA_psr"/>
    <property type="match status" value="1"/>
</dbReference>
<sequence>MSQPQPIDPRLVGRTPVRPKKRRSLVGRLIGLVILLFVLTLIVVPLYAWSRIDKVDAAPAGNRPADAAGTTYLLVGSDSREGLSTEEKKKLGTGSVGGNRTDTIILLHVPDSGPPALISVPRDSWVPIPGRGNGKINTAFEGSKGGPKLLTQTLENYTGLRIDHYVEIGFGGFASIIDSVGGVDVCVKKAMKDKDAHINLKPGCQELDGTTALGYVRSRKVPGLGDDFGRAERQREVIGLTASNALSWKTFVNPVRYYKIATSGADALTVDDDMGPFDVVSFALAMRKVTTGGDGVSLGMPVSNPNATRRGQSVVLLNETKVKALVKALKAGQTAGLKSS</sequence>
<feature type="transmembrane region" description="Helical" evidence="2">
    <location>
        <begin position="29"/>
        <end position="49"/>
    </location>
</feature>
<keyword evidence="2" id="KW-0812">Transmembrane</keyword>
<dbReference type="PANTHER" id="PTHR33392">
    <property type="entry name" value="POLYISOPRENYL-TEICHOIC ACID--PEPTIDOGLYCAN TEICHOIC ACID TRANSFERASE TAGU"/>
    <property type="match status" value="1"/>
</dbReference>
<dbReference type="RefSeq" id="WP_344175279.1">
    <property type="nucleotide sequence ID" value="NZ_BAAANC010000002.1"/>
</dbReference>
<evidence type="ECO:0000256" key="1">
    <source>
        <dbReference type="ARBA" id="ARBA00006068"/>
    </source>
</evidence>
<accession>A0ABN2B0K8</accession>
<evidence type="ECO:0000259" key="3">
    <source>
        <dbReference type="Pfam" id="PF03816"/>
    </source>
</evidence>
<proteinExistence type="inferred from homology"/>
<feature type="domain" description="Cell envelope-related transcriptional attenuator" evidence="3">
    <location>
        <begin position="100"/>
        <end position="240"/>
    </location>
</feature>
<name>A0ABN2B0K8_9ACTN</name>
<dbReference type="Gene3D" id="3.40.630.190">
    <property type="entry name" value="LCP protein"/>
    <property type="match status" value="1"/>
</dbReference>
<gene>
    <name evidence="4" type="ORF">GCM10009741_35610</name>
</gene>
<comment type="caution">
    <text evidence="4">The sequence shown here is derived from an EMBL/GenBank/DDBJ whole genome shotgun (WGS) entry which is preliminary data.</text>
</comment>
<protein>
    <submittedName>
        <fullName evidence="4">LCP family protein</fullName>
    </submittedName>
</protein>
<dbReference type="InterPro" id="IPR004474">
    <property type="entry name" value="LytR_CpsA_psr"/>
</dbReference>
<organism evidence="4 5">
    <name type="scientific">Kribbella lupini</name>
    <dbReference type="NCBI Taxonomy" id="291602"/>
    <lineage>
        <taxon>Bacteria</taxon>
        <taxon>Bacillati</taxon>
        <taxon>Actinomycetota</taxon>
        <taxon>Actinomycetes</taxon>
        <taxon>Propionibacteriales</taxon>
        <taxon>Kribbellaceae</taxon>
        <taxon>Kribbella</taxon>
    </lineage>
</organism>
<dbReference type="Proteomes" id="UP001500363">
    <property type="component" value="Unassembled WGS sequence"/>
</dbReference>
<keyword evidence="5" id="KW-1185">Reference proteome</keyword>
<dbReference type="EMBL" id="BAAANC010000002">
    <property type="protein sequence ID" value="GAA1530538.1"/>
    <property type="molecule type" value="Genomic_DNA"/>
</dbReference>
<keyword evidence="2" id="KW-0472">Membrane</keyword>
<dbReference type="NCBIfam" id="TIGR00350">
    <property type="entry name" value="lytR_cpsA_psr"/>
    <property type="match status" value="1"/>
</dbReference>
<evidence type="ECO:0000256" key="2">
    <source>
        <dbReference type="SAM" id="Phobius"/>
    </source>
</evidence>
<reference evidence="4 5" key="1">
    <citation type="journal article" date="2019" name="Int. J. Syst. Evol. Microbiol.">
        <title>The Global Catalogue of Microorganisms (GCM) 10K type strain sequencing project: providing services to taxonomists for standard genome sequencing and annotation.</title>
        <authorList>
            <consortium name="The Broad Institute Genomics Platform"/>
            <consortium name="The Broad Institute Genome Sequencing Center for Infectious Disease"/>
            <person name="Wu L."/>
            <person name="Ma J."/>
        </authorList>
    </citation>
    <scope>NUCLEOTIDE SEQUENCE [LARGE SCALE GENOMIC DNA]</scope>
    <source>
        <strain evidence="4 5">JCM 14303</strain>
    </source>
</reference>
<dbReference type="InterPro" id="IPR050922">
    <property type="entry name" value="LytR/CpsA/Psr_CW_biosynth"/>
</dbReference>
<evidence type="ECO:0000313" key="5">
    <source>
        <dbReference type="Proteomes" id="UP001500363"/>
    </source>
</evidence>
<keyword evidence="2" id="KW-1133">Transmembrane helix</keyword>